<feature type="domain" description="DUF5671" evidence="2">
    <location>
        <begin position="64"/>
        <end position="201"/>
    </location>
</feature>
<keyword evidence="4" id="KW-1185">Reference proteome</keyword>
<dbReference type="InterPro" id="IPR043728">
    <property type="entry name" value="DUF5671"/>
</dbReference>
<dbReference type="OrthoDB" id="529444at2"/>
<comment type="caution">
    <text evidence="3">The sequence shown here is derived from an EMBL/GenBank/DDBJ whole genome shotgun (WGS) entry which is preliminary data.</text>
</comment>
<protein>
    <recommendedName>
        <fullName evidence="2">DUF5671 domain-containing protein</fullName>
    </recommendedName>
</protein>
<sequence length="214" mass="23460">MANSILTVFVKEALERGQARSAIRVALLDAGWRAAEVDESLSAFAETVFPVAVPRPQSYLSAREAFFYLLFFIVLGVVAYNLGSLLFALIDTAVPDKIDRASGIWGGPDMQIRSAIAGLIVGTPIFFWLARILLKARRHNPALQRSRIRKWLIYVSLVIAGMILVADAISVVYNFLSGELTLRFTLKALVVAAISGAIFGYFISHAERDEANGI</sequence>
<dbReference type="Pfam" id="PF18920">
    <property type="entry name" value="DUF5671"/>
    <property type="match status" value="1"/>
</dbReference>
<evidence type="ECO:0000256" key="1">
    <source>
        <dbReference type="SAM" id="Phobius"/>
    </source>
</evidence>
<keyword evidence="1" id="KW-0472">Membrane</keyword>
<keyword evidence="1" id="KW-1133">Transmembrane helix</keyword>
<keyword evidence="1" id="KW-0812">Transmembrane</keyword>
<dbReference type="AlphaFoldDB" id="A0A059FT95"/>
<evidence type="ECO:0000259" key="2">
    <source>
        <dbReference type="Pfam" id="PF18920"/>
    </source>
</evidence>
<dbReference type="Proteomes" id="UP000025061">
    <property type="component" value="Unassembled WGS sequence"/>
</dbReference>
<dbReference type="EMBL" id="ARYI01000007">
    <property type="protein sequence ID" value="KCZ93668.1"/>
    <property type="molecule type" value="Genomic_DNA"/>
</dbReference>
<reference evidence="3 4" key="1">
    <citation type="submission" date="2013-04" db="EMBL/GenBank/DDBJ databases">
        <title>Hyphomonas hirschiana VP5 Genome Sequencing.</title>
        <authorList>
            <person name="Lai Q."/>
            <person name="Shao Z."/>
        </authorList>
    </citation>
    <scope>NUCLEOTIDE SEQUENCE [LARGE SCALE GENOMIC DNA]</scope>
    <source>
        <strain evidence="3 4">VP5</strain>
    </source>
</reference>
<evidence type="ECO:0000313" key="4">
    <source>
        <dbReference type="Proteomes" id="UP000025061"/>
    </source>
</evidence>
<feature type="transmembrane region" description="Helical" evidence="1">
    <location>
        <begin position="65"/>
        <end position="90"/>
    </location>
</feature>
<feature type="transmembrane region" description="Helical" evidence="1">
    <location>
        <begin position="151"/>
        <end position="176"/>
    </location>
</feature>
<evidence type="ECO:0000313" key="3">
    <source>
        <dbReference type="EMBL" id="KCZ93668.1"/>
    </source>
</evidence>
<proteinExistence type="predicted"/>
<feature type="transmembrane region" description="Helical" evidence="1">
    <location>
        <begin position="110"/>
        <end position="130"/>
    </location>
</feature>
<name>A0A059FT95_9PROT</name>
<dbReference type="PATRIC" id="fig|1280951.3.peg.1965"/>
<organism evidence="3 4">
    <name type="scientific">Hyphomonas hirschiana VP5</name>
    <dbReference type="NCBI Taxonomy" id="1280951"/>
    <lineage>
        <taxon>Bacteria</taxon>
        <taxon>Pseudomonadati</taxon>
        <taxon>Pseudomonadota</taxon>
        <taxon>Alphaproteobacteria</taxon>
        <taxon>Hyphomonadales</taxon>
        <taxon>Hyphomonadaceae</taxon>
        <taxon>Hyphomonas</taxon>
    </lineage>
</organism>
<gene>
    <name evidence="3" type="ORF">HHI_09737</name>
</gene>
<accession>A0A059FT95</accession>
<feature type="transmembrane region" description="Helical" evidence="1">
    <location>
        <begin position="182"/>
        <end position="203"/>
    </location>
</feature>
<dbReference type="RefSeq" id="WP_011647938.1">
    <property type="nucleotide sequence ID" value="NZ_ARYI01000007.1"/>
</dbReference>